<proteinExistence type="predicted"/>
<dbReference type="Proteomes" id="UP000183832">
    <property type="component" value="Unassembled WGS sequence"/>
</dbReference>
<sequence length="133" mass="15847">MKRKVFPTRKQKETFGDKGHSDVKRKYLTMCRNKNCNKKLFFCCEKEHFRNLSLLEDNKTRTTSFHHEQSPNELFCCASLMNRQWQVSILQNANNDKRKVDGMLLRIMKVKLRSIKGRVSDSLLEVYDELRNC</sequence>
<reference evidence="1 2" key="1">
    <citation type="submission" date="2015-04" db="EMBL/GenBank/DDBJ databases">
        <authorList>
            <person name="Syromyatnikov M.Y."/>
            <person name="Popov V.N."/>
        </authorList>
    </citation>
    <scope>NUCLEOTIDE SEQUENCE [LARGE SCALE GENOMIC DNA]</scope>
</reference>
<protein>
    <submittedName>
        <fullName evidence="1">CLUMA_CG021583, isoform A</fullName>
    </submittedName>
</protein>
<organism evidence="1 2">
    <name type="scientific">Clunio marinus</name>
    <dbReference type="NCBI Taxonomy" id="568069"/>
    <lineage>
        <taxon>Eukaryota</taxon>
        <taxon>Metazoa</taxon>
        <taxon>Ecdysozoa</taxon>
        <taxon>Arthropoda</taxon>
        <taxon>Hexapoda</taxon>
        <taxon>Insecta</taxon>
        <taxon>Pterygota</taxon>
        <taxon>Neoptera</taxon>
        <taxon>Endopterygota</taxon>
        <taxon>Diptera</taxon>
        <taxon>Nematocera</taxon>
        <taxon>Chironomoidea</taxon>
        <taxon>Chironomidae</taxon>
        <taxon>Clunio</taxon>
    </lineage>
</organism>
<dbReference type="EMBL" id="CVRI01000075">
    <property type="protein sequence ID" value="CRL08521.1"/>
    <property type="molecule type" value="Genomic_DNA"/>
</dbReference>
<keyword evidence="2" id="KW-1185">Reference proteome</keyword>
<accession>A0A1J1JBR9</accession>
<dbReference type="AlphaFoldDB" id="A0A1J1JBR9"/>
<evidence type="ECO:0000313" key="2">
    <source>
        <dbReference type="Proteomes" id="UP000183832"/>
    </source>
</evidence>
<gene>
    <name evidence="1" type="ORF">CLUMA_CG021583</name>
</gene>
<evidence type="ECO:0000313" key="1">
    <source>
        <dbReference type="EMBL" id="CRL08521.1"/>
    </source>
</evidence>
<name>A0A1J1JBR9_9DIPT</name>